<keyword evidence="3" id="KW-1185">Reference proteome</keyword>
<sequence>MTALFTTALRGAVCVVLTASATLALPGTPWKRAEVFATCSGRLAALAVRQKAMENPDWTDTLRQRDMFDMLLDATLPAAQANGVPGGEHLRWRSAGWTDTAVLLADMEYSFDRARVARAEAALDTRIADCTTLLLGQ</sequence>
<feature type="chain" id="PRO_5045886621" evidence="1">
    <location>
        <begin position="25"/>
        <end position="137"/>
    </location>
</feature>
<feature type="signal peptide" evidence="1">
    <location>
        <begin position="1"/>
        <end position="24"/>
    </location>
</feature>
<reference evidence="2 3" key="1">
    <citation type="submission" date="2024-06" db="EMBL/GenBank/DDBJ databases">
        <title>Genome of Rhodovulum iodosum, a marine photoferrotroph.</title>
        <authorList>
            <person name="Bianchini G."/>
            <person name="Nikeleit V."/>
            <person name="Kappler A."/>
            <person name="Bryce C."/>
            <person name="Sanchez-Baracaldo P."/>
        </authorList>
    </citation>
    <scope>NUCLEOTIDE SEQUENCE [LARGE SCALE GENOMIC DNA]</scope>
    <source>
        <strain evidence="2 3">UT/N1</strain>
    </source>
</reference>
<comment type="caution">
    <text evidence="2">The sequence shown here is derived from an EMBL/GenBank/DDBJ whole genome shotgun (WGS) entry which is preliminary data.</text>
</comment>
<dbReference type="Proteomes" id="UP001560019">
    <property type="component" value="Unassembled WGS sequence"/>
</dbReference>
<gene>
    <name evidence="2" type="ORF">Ga0609869_000376</name>
</gene>
<evidence type="ECO:0000313" key="2">
    <source>
        <dbReference type="EMBL" id="MEX5727023.1"/>
    </source>
</evidence>
<accession>A0ABV3XNY0</accession>
<protein>
    <submittedName>
        <fullName evidence="2">Uncharacterized protein</fullName>
    </submittedName>
</protein>
<organism evidence="2 3">
    <name type="scientific">Rhodovulum iodosum</name>
    <dbReference type="NCBI Taxonomy" id="68291"/>
    <lineage>
        <taxon>Bacteria</taxon>
        <taxon>Pseudomonadati</taxon>
        <taxon>Pseudomonadota</taxon>
        <taxon>Alphaproteobacteria</taxon>
        <taxon>Rhodobacterales</taxon>
        <taxon>Paracoccaceae</taxon>
        <taxon>Rhodovulum</taxon>
    </lineage>
</organism>
<dbReference type="RefSeq" id="WP_125403519.1">
    <property type="nucleotide sequence ID" value="NZ_JBEHHI010000001.1"/>
</dbReference>
<keyword evidence="1" id="KW-0732">Signal</keyword>
<name>A0ABV3XNY0_9RHOB</name>
<evidence type="ECO:0000256" key="1">
    <source>
        <dbReference type="SAM" id="SignalP"/>
    </source>
</evidence>
<evidence type="ECO:0000313" key="3">
    <source>
        <dbReference type="Proteomes" id="UP001560019"/>
    </source>
</evidence>
<proteinExistence type="predicted"/>
<dbReference type="EMBL" id="JBEHHI010000001">
    <property type="protein sequence ID" value="MEX5727023.1"/>
    <property type="molecule type" value="Genomic_DNA"/>
</dbReference>